<feature type="transmembrane region" description="Helical" evidence="17">
    <location>
        <begin position="140"/>
        <end position="160"/>
    </location>
</feature>
<feature type="domain" description="EGF-like" evidence="18">
    <location>
        <begin position="461"/>
        <end position="497"/>
    </location>
</feature>
<evidence type="ECO:0000256" key="14">
    <source>
        <dbReference type="ARBA" id="ARBA00023303"/>
    </source>
</evidence>
<dbReference type="InterPro" id="IPR000742">
    <property type="entry name" value="EGF"/>
</dbReference>
<keyword evidence="12" id="KW-0325">Glycoprotein</keyword>
<feature type="disulfide bond" evidence="15">
    <location>
        <begin position="573"/>
        <end position="582"/>
    </location>
</feature>
<keyword evidence="5 16" id="KW-0894">Sodium channel</keyword>
<keyword evidence="15" id="KW-0245">EGF-like domain</keyword>
<dbReference type="PRINTS" id="PR01078">
    <property type="entry name" value="AMINACHANNEL"/>
</dbReference>
<comment type="similarity">
    <text evidence="3">Belongs to the unc-93 family.</text>
</comment>
<dbReference type="Gene3D" id="1.10.287.820">
    <property type="entry name" value="Acid-sensing ion channel domain"/>
    <property type="match status" value="1"/>
</dbReference>
<feature type="transmembrane region" description="Helical" evidence="17">
    <location>
        <begin position="52"/>
        <end position="74"/>
    </location>
</feature>
<feature type="transmembrane region" description="Helical" evidence="17">
    <location>
        <begin position="104"/>
        <end position="128"/>
    </location>
</feature>
<dbReference type="SUPFAM" id="SSF57196">
    <property type="entry name" value="EGF/Laminin"/>
    <property type="match status" value="3"/>
</dbReference>
<comment type="caution">
    <text evidence="15">Lacks conserved residue(s) required for the propagation of feature annotation.</text>
</comment>
<feature type="domain" description="EGF-like" evidence="18">
    <location>
        <begin position="781"/>
        <end position="817"/>
    </location>
</feature>
<comment type="subcellular location">
    <subcellularLocation>
        <location evidence="1">Membrane</location>
        <topology evidence="1">Multi-pass membrane protein</topology>
    </subcellularLocation>
</comment>
<evidence type="ECO:0000256" key="10">
    <source>
        <dbReference type="ARBA" id="ARBA00023136"/>
    </source>
</evidence>
<evidence type="ECO:0000256" key="9">
    <source>
        <dbReference type="ARBA" id="ARBA00023065"/>
    </source>
</evidence>
<evidence type="ECO:0000259" key="18">
    <source>
        <dbReference type="PROSITE" id="PS50026"/>
    </source>
</evidence>
<feature type="domain" description="EGF-like" evidence="18">
    <location>
        <begin position="547"/>
        <end position="583"/>
    </location>
</feature>
<dbReference type="SUPFAM" id="SSF103473">
    <property type="entry name" value="MFS general substrate transporter"/>
    <property type="match status" value="1"/>
</dbReference>
<feature type="domain" description="EGF-like" evidence="18">
    <location>
        <begin position="686"/>
        <end position="723"/>
    </location>
</feature>
<evidence type="ECO:0000256" key="16">
    <source>
        <dbReference type="RuleBase" id="RU000679"/>
    </source>
</evidence>
<evidence type="ECO:0000256" key="15">
    <source>
        <dbReference type="PROSITE-ProRule" id="PRU00076"/>
    </source>
</evidence>
<evidence type="ECO:0000256" key="4">
    <source>
        <dbReference type="ARBA" id="ARBA00022448"/>
    </source>
</evidence>
<dbReference type="SMART" id="SM00179">
    <property type="entry name" value="EGF_CA"/>
    <property type="match status" value="3"/>
</dbReference>
<feature type="transmembrane region" description="Helical" evidence="17">
    <location>
        <begin position="317"/>
        <end position="341"/>
    </location>
</feature>
<dbReference type="Gene3D" id="2.10.25.10">
    <property type="entry name" value="Laminin"/>
    <property type="match status" value="3"/>
</dbReference>
<dbReference type="Pfam" id="PF00858">
    <property type="entry name" value="ASC"/>
    <property type="match status" value="1"/>
</dbReference>
<keyword evidence="14 16" id="KW-0407">Ion channel</keyword>
<evidence type="ECO:0000256" key="12">
    <source>
        <dbReference type="ARBA" id="ARBA00023180"/>
    </source>
</evidence>
<evidence type="ECO:0000256" key="6">
    <source>
        <dbReference type="ARBA" id="ARBA00022692"/>
    </source>
</evidence>
<evidence type="ECO:0000313" key="20">
    <source>
        <dbReference type="Proteomes" id="UP001177023"/>
    </source>
</evidence>
<dbReference type="Pfam" id="PF05978">
    <property type="entry name" value="UNC-93"/>
    <property type="match status" value="1"/>
</dbReference>
<evidence type="ECO:0000256" key="13">
    <source>
        <dbReference type="ARBA" id="ARBA00023201"/>
    </source>
</evidence>
<evidence type="ECO:0000256" key="11">
    <source>
        <dbReference type="ARBA" id="ARBA00023157"/>
    </source>
</evidence>
<dbReference type="CDD" id="cd00054">
    <property type="entry name" value="EGF_CA"/>
    <property type="match status" value="2"/>
</dbReference>
<protein>
    <recommendedName>
        <fullName evidence="18">EGF-like domain-containing protein</fullName>
    </recommendedName>
</protein>
<dbReference type="PROSITE" id="PS01186">
    <property type="entry name" value="EGF_2"/>
    <property type="match status" value="2"/>
</dbReference>
<evidence type="ECO:0000256" key="7">
    <source>
        <dbReference type="ARBA" id="ARBA00022989"/>
    </source>
</evidence>
<dbReference type="AlphaFoldDB" id="A0AA36D3N6"/>
<dbReference type="SMART" id="SM00181">
    <property type="entry name" value="EGF"/>
    <property type="match status" value="7"/>
</dbReference>
<gene>
    <name evidence="19" type="ORF">MSPICULIGERA_LOCUS18319</name>
</gene>
<comment type="similarity">
    <text evidence="2 16">Belongs to the amiloride-sensitive sodium channel (TC 1.A.6) family.</text>
</comment>
<keyword evidence="11 15" id="KW-1015">Disulfide bond</keyword>
<keyword evidence="10 17" id="KW-0472">Membrane</keyword>
<evidence type="ECO:0000256" key="5">
    <source>
        <dbReference type="ARBA" id="ARBA00022461"/>
    </source>
</evidence>
<feature type="transmembrane region" description="Helical" evidence="17">
    <location>
        <begin position="288"/>
        <end position="310"/>
    </location>
</feature>
<feature type="disulfide bond" evidence="15">
    <location>
        <begin position="807"/>
        <end position="816"/>
    </location>
</feature>
<keyword evidence="7 17" id="KW-1133">Transmembrane helix</keyword>
<feature type="transmembrane region" description="Helical" evidence="17">
    <location>
        <begin position="81"/>
        <end position="98"/>
    </location>
</feature>
<feature type="transmembrane region" description="Helical" evidence="17">
    <location>
        <begin position="353"/>
        <end position="373"/>
    </location>
</feature>
<evidence type="ECO:0000256" key="2">
    <source>
        <dbReference type="ARBA" id="ARBA00007193"/>
    </source>
</evidence>
<dbReference type="InterPro" id="IPR051617">
    <property type="entry name" value="UNC-93-like_regulator"/>
</dbReference>
<name>A0AA36D3N6_9BILA</name>
<dbReference type="PROSITE" id="PS50026">
    <property type="entry name" value="EGF_3"/>
    <property type="match status" value="4"/>
</dbReference>
<feature type="transmembrane region" description="Helical" evidence="17">
    <location>
        <begin position="1107"/>
        <end position="1140"/>
    </location>
</feature>
<dbReference type="InterPro" id="IPR001873">
    <property type="entry name" value="ENaC"/>
</dbReference>
<feature type="transmembrane region" description="Helical" evidence="17">
    <location>
        <begin position="12"/>
        <end position="32"/>
    </location>
</feature>
<dbReference type="InterPro" id="IPR010291">
    <property type="entry name" value="Ion_channel_UNC-93"/>
</dbReference>
<dbReference type="EMBL" id="CATQJA010002659">
    <property type="protein sequence ID" value="CAJ0580116.1"/>
    <property type="molecule type" value="Genomic_DNA"/>
</dbReference>
<dbReference type="InterPro" id="IPR001881">
    <property type="entry name" value="EGF-like_Ca-bd_dom"/>
</dbReference>
<keyword evidence="8" id="KW-0915">Sodium</keyword>
<keyword evidence="13 16" id="KW-0739">Sodium transport</keyword>
<dbReference type="Pfam" id="PF00008">
    <property type="entry name" value="EGF"/>
    <property type="match status" value="1"/>
</dbReference>
<evidence type="ECO:0000256" key="3">
    <source>
        <dbReference type="ARBA" id="ARBA00009172"/>
    </source>
</evidence>
<feature type="transmembrane region" description="Helical" evidence="17">
    <location>
        <begin position="420"/>
        <end position="441"/>
    </location>
</feature>
<keyword evidence="9 16" id="KW-0406">Ion transport</keyword>
<dbReference type="Gene3D" id="1.20.1250.20">
    <property type="entry name" value="MFS general substrate transporter like domains"/>
    <property type="match status" value="1"/>
</dbReference>
<feature type="transmembrane region" description="Helical" evidence="17">
    <location>
        <begin position="194"/>
        <end position="215"/>
    </location>
</feature>
<keyword evidence="20" id="KW-1185">Reference proteome</keyword>
<feature type="disulfide bond" evidence="15">
    <location>
        <begin position="713"/>
        <end position="722"/>
    </location>
</feature>
<proteinExistence type="inferred from homology"/>
<feature type="transmembrane region" description="Helical" evidence="17">
    <location>
        <begin position="259"/>
        <end position="282"/>
    </location>
</feature>
<dbReference type="PANTHER" id="PTHR23294">
    <property type="entry name" value="ET TRANSLATION PRODUCT-RELATED"/>
    <property type="match status" value="1"/>
</dbReference>
<evidence type="ECO:0000256" key="8">
    <source>
        <dbReference type="ARBA" id="ARBA00023053"/>
    </source>
</evidence>
<evidence type="ECO:0000256" key="1">
    <source>
        <dbReference type="ARBA" id="ARBA00004141"/>
    </source>
</evidence>
<dbReference type="PROSITE" id="PS00022">
    <property type="entry name" value="EGF_1"/>
    <property type="match status" value="4"/>
</dbReference>
<organism evidence="19 20">
    <name type="scientific">Mesorhabditis spiculigera</name>
    <dbReference type="NCBI Taxonomy" id="96644"/>
    <lineage>
        <taxon>Eukaryota</taxon>
        <taxon>Metazoa</taxon>
        <taxon>Ecdysozoa</taxon>
        <taxon>Nematoda</taxon>
        <taxon>Chromadorea</taxon>
        <taxon>Rhabditida</taxon>
        <taxon>Rhabditina</taxon>
        <taxon>Rhabditomorpha</taxon>
        <taxon>Rhabditoidea</taxon>
        <taxon>Rhabditidae</taxon>
        <taxon>Mesorhabditinae</taxon>
        <taxon>Mesorhabditis</taxon>
    </lineage>
</organism>
<feature type="non-terminal residue" evidence="19">
    <location>
        <position position="1"/>
    </location>
</feature>
<feature type="disulfide bond" evidence="15">
    <location>
        <begin position="487"/>
        <end position="496"/>
    </location>
</feature>
<dbReference type="InterPro" id="IPR036259">
    <property type="entry name" value="MFS_trans_sf"/>
</dbReference>
<evidence type="ECO:0000256" key="17">
    <source>
        <dbReference type="SAM" id="Phobius"/>
    </source>
</evidence>
<dbReference type="PANTHER" id="PTHR23294:SF18">
    <property type="entry name" value="UNC93-LIKE PROTEIN MFSD11"/>
    <property type="match status" value="1"/>
</dbReference>
<keyword evidence="4 16" id="KW-0813">Transport</keyword>
<evidence type="ECO:0000313" key="19">
    <source>
        <dbReference type="EMBL" id="CAJ0580116.1"/>
    </source>
</evidence>
<comment type="caution">
    <text evidence="19">The sequence shown here is derived from an EMBL/GenBank/DDBJ whole genome shotgun (WGS) entry which is preliminary data.</text>
</comment>
<dbReference type="GO" id="GO:0005509">
    <property type="term" value="F:calcium ion binding"/>
    <property type="evidence" value="ECO:0007669"/>
    <property type="project" value="InterPro"/>
</dbReference>
<sequence length="1145" mass="125046">MKDDTFTMVASALLGSLQMSIFFGVNILAFLVESITHSVRVRCPECIIDFAGYYGQCILYITYTLANLVAPVVLEKTSAKTTLVMGAGAFAIYGVTFLHVRTWLYFMACGLAGIGYALYYVGAGAYSAKHSTVETFSRNTAIVWMLAGSSMIPNSLFMMASSEFSKDERPPEQYSSLNITEIKSEYRYYSEFEIRMLILGIMAVASWSIVLAFLLPSRKIEDSIYAKRKAGPRTVAEQLSTIGWALGQTGMLKMIPLHVFTGFFTAFWLSVYTTTIAFTTAFAPYPNLIAYSTIGLAVGEICFGVFVNVASRKIRDFGLWPAFAVSCITFSITAVLLVLFVPPESPIHPTSGSAYFTPNFYVAILIGWLCGVVDGSINNCRMVASARALPTHPAVAFSIAKFYQAIGAAFFYYASSLFTMAQLTSLLSITLLLGIFAFNSLMKDFERSSVELFFSATTISSTDFCASGYCYYGGTCVEGYGTFLCQCTDDFWGRQCENARLCYTDPPNCHNGNCWAMVWTDSSGAVSYINTSCSCYAGWEGDFCDQQLDACADDPCDGNATCMSFGYNFSCVCPEGMGGSDCSLELDVDDPENDYCSPDPCVAGFCVNATATENWACKCVPDATYPAMSNQNCSQPDYGYYCDPTLCVYGSCGISTTYNETTKEITNVTTQCYCYAGFVGKVCNQEYDICANEAPCQNGGSCDYTWGSWLCTCAPGWTGSNCTDIYTPTTTETTIEAETSTANTAAAGARTTTTEMATVDPGYVGTPCVCTNVSYGGKVYHGDVCQVLDSGGVCVDNPDGSGFTCQCTSNFTGQYCDMAANLGVMLAQLYGNLTPEEMQEIREDLQSHPPKLQDLIPFITGPMAEDVRAALSWAYSDFFLDTAFERKGIDFDSEFIQTNDVLRVQEAEYPYWVDTAGITVFVHKIGEAVFSESSRTEAVAGAFSKLFIGQTDYSRLGGHYGSCAKSVSDVKSYYYEGIYTIDGCYRSCYQDLLFALCNCMDPRYPFPASKPSCDIPQRSCLNDFTAKYGDDPASLPGCNCPQPCEYSQFDTAWSIAPYPAVLYECQLSSNVSACQAAYLDSVKIEVNFQSLTRLIYQEEPEMSLNAFLGYLGGILGILCGISIVTFIEFGYIALIIISILTKGKK</sequence>
<dbReference type="Gene3D" id="1.10.287.770">
    <property type="entry name" value="YojJ-like"/>
    <property type="match status" value="1"/>
</dbReference>
<keyword evidence="6 16" id="KW-0812">Transmembrane</keyword>
<dbReference type="GO" id="GO:0016020">
    <property type="term" value="C:membrane"/>
    <property type="evidence" value="ECO:0007669"/>
    <property type="project" value="UniProtKB-SubCell"/>
</dbReference>
<accession>A0AA36D3N6</accession>
<dbReference type="GO" id="GO:0005272">
    <property type="term" value="F:sodium channel activity"/>
    <property type="evidence" value="ECO:0007669"/>
    <property type="project" value="UniProtKB-KW"/>
</dbReference>
<dbReference type="Proteomes" id="UP001177023">
    <property type="component" value="Unassembled WGS sequence"/>
</dbReference>
<reference evidence="19" key="1">
    <citation type="submission" date="2023-06" db="EMBL/GenBank/DDBJ databases">
        <authorList>
            <person name="Delattre M."/>
        </authorList>
    </citation>
    <scope>NUCLEOTIDE SEQUENCE</scope>
    <source>
        <strain evidence="19">AF72</strain>
    </source>
</reference>